<dbReference type="SUPFAM" id="SSF53756">
    <property type="entry name" value="UDP-Glycosyltransferase/glycogen phosphorylase"/>
    <property type="match status" value="1"/>
</dbReference>
<keyword evidence="2" id="KW-0328">Glycosyltransferase</keyword>
<reference evidence="2 3" key="1">
    <citation type="submission" date="2007-01" db="EMBL/GenBank/DDBJ databases">
        <authorList>
            <person name="Haygood M."/>
            <person name="Podell S."/>
            <person name="Anderson C."/>
            <person name="Hopkinson B."/>
            <person name="Roe K."/>
            <person name="Barbeau K."/>
            <person name="Gaasterland T."/>
            <person name="Ferriera S."/>
            <person name="Johnson J."/>
            <person name="Kravitz S."/>
            <person name="Beeson K."/>
            <person name="Sutton G."/>
            <person name="Rogers Y.-H."/>
            <person name="Friedman R."/>
            <person name="Frazier M."/>
            <person name="Venter J.C."/>
        </authorList>
    </citation>
    <scope>NUCLEOTIDE SEQUENCE [LARGE SCALE GENOMIC DNA]</scope>
    <source>
        <strain evidence="2 3">ATCC 23134</strain>
    </source>
</reference>
<accession>A1ZI93</accession>
<dbReference type="Pfam" id="PF00534">
    <property type="entry name" value="Glycos_transf_1"/>
    <property type="match status" value="1"/>
</dbReference>
<dbReference type="RefSeq" id="WP_004155527.1">
    <property type="nucleotide sequence ID" value="NZ_AAWS01000009.1"/>
</dbReference>
<dbReference type="EC" id="2.4.1.-" evidence="2"/>
<dbReference type="EMBL" id="AAWS01000009">
    <property type="protein sequence ID" value="EAY29761.1"/>
    <property type="molecule type" value="Genomic_DNA"/>
</dbReference>
<dbReference type="eggNOG" id="COG0438">
    <property type="taxonomic scope" value="Bacteria"/>
</dbReference>
<dbReference type="Proteomes" id="UP000004095">
    <property type="component" value="Unassembled WGS sequence"/>
</dbReference>
<sequence>MKIAFLGNVANNFYVIVKALRQHSDIDAHLYLGKTVDYQERPENEDPELKNNYPTWIHSYENWDAKNLLKFWDKKLPKELSTYDAVVLSSVYVGLAPSIKTQTIFFVTGGDLTVTPFPYQFSFLYKSIPKKLKAVFLGQFQKRGIKKVNNIWTQPFFPFKNALQKLSVQEEQVKHIYFPLIIDTDVFKEDKTAHSLPDHNIKKIADHFNFVLFHPSRLMINPNPNLKETGQWKQNDLLLKAFAHFIKKNNIKDASIAMPDRTASPDVDTAKQLIQDLGIEQNVVWLKANNPEGFTRNELIKFYSIADVVSDDFGIGWFGSIVLEAFAIGKPVVSYVDEQVMKELYDWHPILSSNTVEGVSNYLEKLYFDKEYAHKQGLKGKEWINAFHSKKSATHIYVNQFVKMFSQ</sequence>
<name>A1ZI93_MICM2</name>
<keyword evidence="3" id="KW-1185">Reference proteome</keyword>
<gene>
    <name evidence="2" type="ORF">M23134_05633</name>
</gene>
<feature type="domain" description="Glycosyl transferase family 1" evidence="1">
    <location>
        <begin position="231"/>
        <end position="383"/>
    </location>
</feature>
<dbReference type="AlphaFoldDB" id="A1ZI93"/>
<evidence type="ECO:0000259" key="1">
    <source>
        <dbReference type="Pfam" id="PF00534"/>
    </source>
</evidence>
<organism evidence="2 3">
    <name type="scientific">Microscilla marina ATCC 23134</name>
    <dbReference type="NCBI Taxonomy" id="313606"/>
    <lineage>
        <taxon>Bacteria</taxon>
        <taxon>Pseudomonadati</taxon>
        <taxon>Bacteroidota</taxon>
        <taxon>Cytophagia</taxon>
        <taxon>Cytophagales</taxon>
        <taxon>Microscillaceae</taxon>
        <taxon>Microscilla</taxon>
    </lineage>
</organism>
<evidence type="ECO:0000313" key="3">
    <source>
        <dbReference type="Proteomes" id="UP000004095"/>
    </source>
</evidence>
<proteinExistence type="predicted"/>
<protein>
    <submittedName>
        <fullName evidence="2">Glycosyl transferase, group 1 family protein</fullName>
        <ecNumber evidence="2">2.4.1.-</ecNumber>
    </submittedName>
</protein>
<dbReference type="PANTHER" id="PTHR12526">
    <property type="entry name" value="GLYCOSYLTRANSFERASE"/>
    <property type="match status" value="1"/>
</dbReference>
<dbReference type="OrthoDB" id="1050304at2"/>
<evidence type="ECO:0000313" key="2">
    <source>
        <dbReference type="EMBL" id="EAY29761.1"/>
    </source>
</evidence>
<comment type="caution">
    <text evidence="2">The sequence shown here is derived from an EMBL/GenBank/DDBJ whole genome shotgun (WGS) entry which is preliminary data.</text>
</comment>
<keyword evidence="2" id="KW-0808">Transferase</keyword>
<dbReference type="Gene3D" id="3.40.50.2000">
    <property type="entry name" value="Glycogen Phosphorylase B"/>
    <property type="match status" value="2"/>
</dbReference>
<dbReference type="GO" id="GO:0016757">
    <property type="term" value="F:glycosyltransferase activity"/>
    <property type="evidence" value="ECO:0007669"/>
    <property type="project" value="UniProtKB-KW"/>
</dbReference>
<dbReference type="InterPro" id="IPR001296">
    <property type="entry name" value="Glyco_trans_1"/>
</dbReference>